<dbReference type="GO" id="GO:0000155">
    <property type="term" value="F:phosphorelay sensor kinase activity"/>
    <property type="evidence" value="ECO:0007669"/>
    <property type="project" value="InterPro"/>
</dbReference>
<keyword evidence="10" id="KW-0812">Transmembrane</keyword>
<evidence type="ECO:0000256" key="2">
    <source>
        <dbReference type="ARBA" id="ARBA00012438"/>
    </source>
</evidence>
<dbReference type="AlphaFoldDB" id="W4Q9X1"/>
<dbReference type="InterPro" id="IPR050482">
    <property type="entry name" value="Sensor_HK_TwoCompSys"/>
</dbReference>
<evidence type="ECO:0000256" key="8">
    <source>
        <dbReference type="ARBA" id="ARBA00023012"/>
    </source>
</evidence>
<dbReference type="GO" id="GO:0005524">
    <property type="term" value="F:ATP binding"/>
    <property type="evidence" value="ECO:0007669"/>
    <property type="project" value="UniProtKB-KW"/>
</dbReference>
<feature type="transmembrane region" description="Helical" evidence="10">
    <location>
        <begin position="64"/>
        <end position="85"/>
    </location>
</feature>
<evidence type="ECO:0000313" key="13">
    <source>
        <dbReference type="Proteomes" id="UP000018895"/>
    </source>
</evidence>
<proteinExistence type="predicted"/>
<dbReference type="InterPro" id="IPR011712">
    <property type="entry name" value="Sig_transdc_His_kin_sub3_dim/P"/>
</dbReference>
<comment type="caution">
    <text evidence="12">The sequence shown here is derived from an EMBL/GenBank/DDBJ whole genome shotgun (WGS) entry which is preliminary data.</text>
</comment>
<feature type="domain" description="Signal transduction histidine kinase subgroup 3 dimerisation and phosphoacceptor" evidence="11">
    <location>
        <begin position="173"/>
        <end position="236"/>
    </location>
</feature>
<feature type="transmembrane region" description="Helical" evidence="10">
    <location>
        <begin position="97"/>
        <end position="130"/>
    </location>
</feature>
<evidence type="ECO:0000256" key="10">
    <source>
        <dbReference type="SAM" id="Phobius"/>
    </source>
</evidence>
<keyword evidence="10" id="KW-1133">Transmembrane helix</keyword>
<evidence type="ECO:0000256" key="1">
    <source>
        <dbReference type="ARBA" id="ARBA00000085"/>
    </source>
</evidence>
<dbReference type="PANTHER" id="PTHR24421">
    <property type="entry name" value="NITRATE/NITRITE SENSOR PROTEIN NARX-RELATED"/>
    <property type="match status" value="1"/>
</dbReference>
<feature type="transmembrane region" description="Helical" evidence="10">
    <location>
        <begin position="35"/>
        <end position="52"/>
    </location>
</feature>
<evidence type="ECO:0000256" key="3">
    <source>
        <dbReference type="ARBA" id="ARBA00022553"/>
    </source>
</evidence>
<dbReference type="Gene3D" id="3.30.565.10">
    <property type="entry name" value="Histidine kinase-like ATPase, C-terminal domain"/>
    <property type="match status" value="1"/>
</dbReference>
<keyword evidence="5" id="KW-0547">Nucleotide-binding</keyword>
<evidence type="ECO:0000256" key="5">
    <source>
        <dbReference type="ARBA" id="ARBA00022741"/>
    </source>
</evidence>
<accession>W4Q9X1</accession>
<evidence type="ECO:0000256" key="4">
    <source>
        <dbReference type="ARBA" id="ARBA00022679"/>
    </source>
</evidence>
<evidence type="ECO:0000259" key="11">
    <source>
        <dbReference type="Pfam" id="PF07730"/>
    </source>
</evidence>
<dbReference type="SUPFAM" id="SSF55874">
    <property type="entry name" value="ATPase domain of HSP90 chaperone/DNA topoisomerase II/histidine kinase"/>
    <property type="match status" value="1"/>
</dbReference>
<keyword evidence="7" id="KW-0067">ATP-binding</keyword>
<dbReference type="EMBL" id="BAUU01000001">
    <property type="protein sequence ID" value="GAE28782.1"/>
    <property type="molecule type" value="Genomic_DNA"/>
</dbReference>
<protein>
    <recommendedName>
        <fullName evidence="2">histidine kinase</fullName>
        <ecNumber evidence="2">2.7.13.3</ecNumber>
    </recommendedName>
</protein>
<dbReference type="RefSeq" id="WP_035339739.1">
    <property type="nucleotide sequence ID" value="NZ_BAUU01000001.1"/>
</dbReference>
<dbReference type="EC" id="2.7.13.3" evidence="2"/>
<dbReference type="OrthoDB" id="199946at2"/>
<dbReference type="Gene3D" id="1.20.5.1930">
    <property type="match status" value="1"/>
</dbReference>
<evidence type="ECO:0000256" key="6">
    <source>
        <dbReference type="ARBA" id="ARBA00022777"/>
    </source>
</evidence>
<keyword evidence="6 12" id="KW-0418">Kinase</keyword>
<evidence type="ECO:0000256" key="9">
    <source>
        <dbReference type="SAM" id="Coils"/>
    </source>
</evidence>
<comment type="catalytic activity">
    <reaction evidence="1">
        <text>ATP + protein L-histidine = ADP + protein N-phospho-L-histidine.</text>
        <dbReference type="EC" id="2.7.13.3"/>
    </reaction>
</comment>
<dbReference type="PANTHER" id="PTHR24421:SF10">
    <property type="entry name" value="NITRATE_NITRITE SENSOR PROTEIN NARQ"/>
    <property type="match status" value="1"/>
</dbReference>
<keyword evidence="8" id="KW-0902">Two-component regulatory system</keyword>
<evidence type="ECO:0000313" key="12">
    <source>
        <dbReference type="EMBL" id="GAE28782.1"/>
    </source>
</evidence>
<keyword evidence="13" id="KW-1185">Reference proteome</keyword>
<keyword evidence="9" id="KW-0175">Coiled coil</keyword>
<name>W4Q9X1_9BACI</name>
<sequence>MKVKVEPITFVYLIRILCLLFLSTLWVVNDQWNNGFILIFILAILAGIRWRFKVPFWLSFVDLVCCLLFLPIWSASIYGIALPLFDGIVKGRFYSLLLIPVSMILSTVHEVLLLWYLLNVSVIGVILYFWNKSYDQTIREADEERLARYELEKVKAELLEANSQAVQMAEVSERYRIARDLHDHLGHDLTGAVLGLQTYRRLEKGREKEAILDQVQERIERSTTTLRETVHDLTPVARLGAEQLAFIANNYLGNEVEVEFNKSGNMNVVPVHIWSLLEPCMKEVLTNIARHSDATKVIIHLDVTEMIVRLSVQDNGVVSPQADKGTGLRHLKARARAAGGSITVSIADGYLVVCVFPINEGRGELNEDRHR</sequence>
<evidence type="ECO:0000256" key="7">
    <source>
        <dbReference type="ARBA" id="ARBA00022840"/>
    </source>
</evidence>
<organism evidence="12 13">
    <name type="scientific">Halalkalibacter hemicellulosilyticusJCM 9152</name>
    <dbReference type="NCBI Taxonomy" id="1236971"/>
    <lineage>
        <taxon>Bacteria</taxon>
        <taxon>Bacillati</taxon>
        <taxon>Bacillota</taxon>
        <taxon>Bacilli</taxon>
        <taxon>Bacillales</taxon>
        <taxon>Bacillaceae</taxon>
        <taxon>Halalkalibacter</taxon>
    </lineage>
</organism>
<dbReference type="GO" id="GO:0046983">
    <property type="term" value="F:protein dimerization activity"/>
    <property type="evidence" value="ECO:0007669"/>
    <property type="project" value="InterPro"/>
</dbReference>
<keyword evidence="4" id="KW-0808">Transferase</keyword>
<dbReference type="Pfam" id="PF07730">
    <property type="entry name" value="HisKA_3"/>
    <property type="match status" value="1"/>
</dbReference>
<dbReference type="GO" id="GO:0016020">
    <property type="term" value="C:membrane"/>
    <property type="evidence" value="ECO:0007669"/>
    <property type="project" value="InterPro"/>
</dbReference>
<feature type="coiled-coil region" evidence="9">
    <location>
        <begin position="139"/>
        <end position="171"/>
    </location>
</feature>
<feature type="transmembrane region" description="Helical" evidence="10">
    <location>
        <begin position="12"/>
        <end position="29"/>
    </location>
</feature>
<dbReference type="CDD" id="cd16917">
    <property type="entry name" value="HATPase_UhpB-NarQ-NarX-like"/>
    <property type="match status" value="1"/>
</dbReference>
<keyword evidence="3" id="KW-0597">Phosphoprotein</keyword>
<dbReference type="STRING" id="1236971.JCM9152_115"/>
<dbReference type="Proteomes" id="UP000018895">
    <property type="component" value="Unassembled WGS sequence"/>
</dbReference>
<gene>
    <name evidence="12" type="ORF">JCM9152_115</name>
</gene>
<dbReference type="InterPro" id="IPR036890">
    <property type="entry name" value="HATPase_C_sf"/>
</dbReference>
<reference evidence="12" key="1">
    <citation type="journal article" date="2014" name="Genome Announc.">
        <title>Draft Genome Sequences of Three Alkaliphilic Bacillus Strains, Bacillus wakoensis JCM 9140T, Bacillus akibai JCM 9157T, and Bacillus hemicellulosilyticus JCM 9152T.</title>
        <authorList>
            <person name="Yuki M."/>
            <person name="Oshima K."/>
            <person name="Suda W."/>
            <person name="Oshida Y."/>
            <person name="Kitamura K."/>
            <person name="Iida T."/>
            <person name="Hattori M."/>
            <person name="Ohkuma M."/>
        </authorList>
    </citation>
    <scope>NUCLEOTIDE SEQUENCE [LARGE SCALE GENOMIC DNA]</scope>
    <source>
        <strain evidence="12">JCM 9152</strain>
    </source>
</reference>
<keyword evidence="10" id="KW-0472">Membrane</keyword>